<feature type="domain" description="Arrestin-like N-terminal" evidence="2">
    <location>
        <begin position="14"/>
        <end position="122"/>
    </location>
</feature>
<dbReference type="OrthoDB" id="3365616at2759"/>
<proteinExistence type="predicted"/>
<dbReference type="HOGENOM" id="CLU_024073_0_0_1"/>
<dbReference type="Gene3D" id="2.60.40.640">
    <property type="match status" value="1"/>
</dbReference>
<feature type="compositionally biased region" description="Low complexity" evidence="1">
    <location>
        <begin position="163"/>
        <end position="182"/>
    </location>
</feature>
<dbReference type="PANTHER" id="PTHR11188:SF17">
    <property type="entry name" value="FI21816P1"/>
    <property type="match status" value="1"/>
</dbReference>
<dbReference type="GO" id="GO:0030674">
    <property type="term" value="F:protein-macromolecule adaptor activity"/>
    <property type="evidence" value="ECO:0007669"/>
    <property type="project" value="TreeGrafter"/>
</dbReference>
<name>A3LPE8_PICST</name>
<feature type="region of interest" description="Disordered" evidence="1">
    <location>
        <begin position="535"/>
        <end position="619"/>
    </location>
</feature>
<dbReference type="InParanoid" id="A3LPE8"/>
<dbReference type="CDD" id="cd22952">
    <property type="entry name" value="ART10-like"/>
    <property type="match status" value="1"/>
</dbReference>
<keyword evidence="4" id="KW-1185">Reference proteome</keyword>
<dbReference type="AlphaFoldDB" id="A3LPE8"/>
<accession>A3LPE8</accession>
<dbReference type="PANTHER" id="PTHR11188">
    <property type="entry name" value="ARRESTIN DOMAIN CONTAINING PROTEIN"/>
    <property type="match status" value="1"/>
</dbReference>
<dbReference type="OMA" id="NQPEFYT"/>
<sequence length="637" mass="72153">MGSSDVIVEIDRSSTGGTFTNYDIIKGTITLVVTNSITLNYIQVKLEGVARTELRIRNDHRNRNRNQNERFIQDVHKVLYDAMIVFPPDNVRQVSKAKEFTLTPGNYTYPFEFKIPLNNACVKLSGITNKIQYNKNRNDLVINNGNFNSEIVRNRANQLVQSFSNGNQSNSSNNGGNYKQSNYHVNTQLPPSLSGIGEFANVTYFVKVTCKRASFFVPNLRAHDPFIFLPLDIDDHFSRIDNHVYEEYREVFVRKELIFKDRIPEIVGVKIPPQATEKKILPKAPDIPPKKPGFFQKFMGSQPGTYLPSPVPVHKNQGSHAYYPEIESKDVPFSFEVRFRYPAFLIPTKPPSFKLYLMSLLKPSRYTLTEYGRPEDSNGLGVVYLQKLVVDLTSITLVSVLEEGGGVYGNEIHTGSHEEVINVCNNSYKNLKFDLKNCHKMKTPSSVGVDPEASNVYELEIPTKYFENCILPDHLSPSFKTCNITRKYNLSITAVFSSEKIVDHSSSREFHKKTRSVTLECANIKVLSGLNMTSTLHSNASQPSLPRTSSISSGVPPPVPHVAKRPSTVSIEKPPLHARQSFENSENSLEDIGNGEVEGELPTYDDVVRESSYQDDSEHIRARRRYQQHEQYYHNLA</sequence>
<dbReference type="GO" id="GO:0031625">
    <property type="term" value="F:ubiquitin protein ligase binding"/>
    <property type="evidence" value="ECO:0007669"/>
    <property type="project" value="TreeGrafter"/>
</dbReference>
<dbReference type="RefSeq" id="XP_001383062.2">
    <property type="nucleotide sequence ID" value="XM_001383025.1"/>
</dbReference>
<feature type="compositionally biased region" description="Polar residues" evidence="1">
    <location>
        <begin position="535"/>
        <end position="548"/>
    </location>
</feature>
<evidence type="ECO:0000313" key="3">
    <source>
        <dbReference type="EMBL" id="ABN65033.2"/>
    </source>
</evidence>
<dbReference type="eggNOG" id="ENOG502QWIY">
    <property type="taxonomic scope" value="Eukaryota"/>
</dbReference>
<feature type="region of interest" description="Disordered" evidence="1">
    <location>
        <begin position="163"/>
        <end position="184"/>
    </location>
</feature>
<evidence type="ECO:0000256" key="1">
    <source>
        <dbReference type="SAM" id="MobiDB-lite"/>
    </source>
</evidence>
<organism evidence="3 4">
    <name type="scientific">Scheffersomyces stipitis (strain ATCC 58785 / CBS 6054 / NBRC 10063 / NRRL Y-11545)</name>
    <name type="common">Yeast</name>
    <name type="synonym">Pichia stipitis</name>
    <dbReference type="NCBI Taxonomy" id="322104"/>
    <lineage>
        <taxon>Eukaryota</taxon>
        <taxon>Fungi</taxon>
        <taxon>Dikarya</taxon>
        <taxon>Ascomycota</taxon>
        <taxon>Saccharomycotina</taxon>
        <taxon>Pichiomycetes</taxon>
        <taxon>Debaryomycetaceae</taxon>
        <taxon>Scheffersomyces</taxon>
    </lineage>
</organism>
<dbReference type="GO" id="GO:0070086">
    <property type="term" value="P:ubiquitin-dependent endocytosis"/>
    <property type="evidence" value="ECO:0007669"/>
    <property type="project" value="TreeGrafter"/>
</dbReference>
<reference evidence="3 4" key="1">
    <citation type="journal article" date="2007" name="Nat. Biotechnol.">
        <title>Genome sequence of the lignocellulose-bioconverting and xylose-fermenting yeast Pichia stipitis.</title>
        <authorList>
            <person name="Jeffries T.W."/>
            <person name="Grigoriev I.V."/>
            <person name="Grimwood J."/>
            <person name="Laplaza J.M."/>
            <person name="Aerts A."/>
            <person name="Salamov A."/>
            <person name="Schmutz J."/>
            <person name="Lindquist E."/>
            <person name="Dehal P."/>
            <person name="Shapiro H."/>
            <person name="Jin Y.S."/>
            <person name="Passoth V."/>
            <person name="Richardson P.M."/>
        </authorList>
    </citation>
    <scope>NUCLEOTIDE SEQUENCE [LARGE SCALE GENOMIC DNA]</scope>
    <source>
        <strain evidence="4">ATCC 58785 / CBS 6054 / NBRC 10063 / NRRL Y-11545</strain>
    </source>
</reference>
<dbReference type="GO" id="GO:0005886">
    <property type="term" value="C:plasma membrane"/>
    <property type="evidence" value="ECO:0007669"/>
    <property type="project" value="TreeGrafter"/>
</dbReference>
<dbReference type="InterPro" id="IPR014752">
    <property type="entry name" value="Arrestin-like_C"/>
</dbReference>
<dbReference type="InterPro" id="IPR011021">
    <property type="entry name" value="Arrestin-like_N"/>
</dbReference>
<dbReference type="InterPro" id="IPR050357">
    <property type="entry name" value="Arrestin_domain-protein"/>
</dbReference>
<gene>
    <name evidence="3" type="ORF">PICST_81679</name>
</gene>
<evidence type="ECO:0000313" key="4">
    <source>
        <dbReference type="Proteomes" id="UP000002258"/>
    </source>
</evidence>
<evidence type="ECO:0000259" key="2">
    <source>
        <dbReference type="Pfam" id="PF00339"/>
    </source>
</evidence>
<dbReference type="GO" id="GO:0005829">
    <property type="term" value="C:cytosol"/>
    <property type="evidence" value="ECO:0007669"/>
    <property type="project" value="TreeGrafter"/>
</dbReference>
<dbReference type="Proteomes" id="UP000002258">
    <property type="component" value="Chromosome 2"/>
</dbReference>
<dbReference type="GeneID" id="4836699"/>
<dbReference type="KEGG" id="pic:PICST_81679"/>
<protein>
    <recommendedName>
        <fullName evidence="2">Arrestin-like N-terminal domain-containing protein</fullName>
    </recommendedName>
</protein>
<dbReference type="Pfam" id="PF00339">
    <property type="entry name" value="Arrestin_N"/>
    <property type="match status" value="1"/>
</dbReference>
<dbReference type="EMBL" id="CP000496">
    <property type="protein sequence ID" value="ABN65033.2"/>
    <property type="molecule type" value="Genomic_DNA"/>
</dbReference>